<dbReference type="InterPro" id="IPR038656">
    <property type="entry name" value="Peptidase_G1_sf"/>
</dbReference>
<dbReference type="AlphaFoldDB" id="A0AA38JNJ7"/>
<reference evidence="3" key="2">
    <citation type="journal article" date="2023" name="Proc. Natl. Acad. Sci. U.S.A.">
        <title>A global phylogenomic analysis of the shiitake genus Lentinula.</title>
        <authorList>
            <person name="Sierra-Patev S."/>
            <person name="Min B."/>
            <person name="Naranjo-Ortiz M."/>
            <person name="Looney B."/>
            <person name="Konkel Z."/>
            <person name="Slot J.C."/>
            <person name="Sakamoto Y."/>
            <person name="Steenwyk J.L."/>
            <person name="Rokas A."/>
            <person name="Carro J."/>
            <person name="Camarero S."/>
            <person name="Ferreira P."/>
            <person name="Molpeceres G."/>
            <person name="Ruiz-Duenas F.J."/>
            <person name="Serrano A."/>
            <person name="Henrissat B."/>
            <person name="Drula E."/>
            <person name="Hughes K.W."/>
            <person name="Mata J.L."/>
            <person name="Ishikawa N.K."/>
            <person name="Vargas-Isla R."/>
            <person name="Ushijima S."/>
            <person name="Smith C.A."/>
            <person name="Donoghue J."/>
            <person name="Ahrendt S."/>
            <person name="Andreopoulos W."/>
            <person name="He G."/>
            <person name="LaButti K."/>
            <person name="Lipzen A."/>
            <person name="Ng V."/>
            <person name="Riley R."/>
            <person name="Sandor L."/>
            <person name="Barry K."/>
            <person name="Martinez A.T."/>
            <person name="Xiao Y."/>
            <person name="Gibbons J.G."/>
            <person name="Terashima K."/>
            <person name="Grigoriev I.V."/>
            <person name="Hibbett D."/>
        </authorList>
    </citation>
    <scope>NUCLEOTIDE SEQUENCE</scope>
    <source>
        <strain evidence="3">ET3784</strain>
    </source>
</reference>
<feature type="region of interest" description="Disordered" evidence="2">
    <location>
        <begin position="86"/>
        <end position="107"/>
    </location>
</feature>
<gene>
    <name evidence="3" type="ORF">DFJ43DRAFT_479513</name>
</gene>
<protein>
    <submittedName>
        <fullName evidence="3">Acid protease</fullName>
    </submittedName>
</protein>
<evidence type="ECO:0000256" key="1">
    <source>
        <dbReference type="PIRSR" id="PIRSR600250-50"/>
    </source>
</evidence>
<proteinExistence type="predicted"/>
<sequence>MVPPLPPVARNTPADFRIRFAVCEPRFSDIKTIWIGSDNQSELFRQSRSLPTPSFFFCFAMKLSTVLSGSVLIFAPLTWALPPRGLSNRGSKRHSNPSFRIEEADTASNSANTTIQYSGNWSGAVLVSPPSGEIFNSAIGTFTVPSMPPAGSNGAAAAWVGIDGDTFATAILQAGVYFSVSGDSVQYGAWYEWWPDYATDIDTDDFPVSAGDVITVNIEATSNSEGTVTLTNESAGMNFAINLTSPTKLSYLGGQNAEWIIEDYTQNGGLVPLANWGTVTFVNASASTSANNKLGLGDATIFDIEQYNDIMTSVTIDSDSSVSISYA</sequence>
<dbReference type="PANTHER" id="PTHR37536:SF1">
    <property type="entry name" value="ASPERGILLOPEPSIN, PUTAITVE (AFU_ORTHOLOGUE AFUA_7G01200)"/>
    <property type="match status" value="1"/>
</dbReference>
<accession>A0AA38JNJ7</accession>
<reference evidence="3" key="1">
    <citation type="submission" date="2022-08" db="EMBL/GenBank/DDBJ databases">
        <authorList>
            <consortium name="DOE Joint Genome Institute"/>
            <person name="Min B."/>
            <person name="Sierra-Patev S."/>
            <person name="Naranjo-Ortiz M."/>
            <person name="Looney B."/>
            <person name="Konkel Z."/>
            <person name="Slot J.C."/>
            <person name="Sakamoto Y."/>
            <person name="Steenwyk J.L."/>
            <person name="Rokas A."/>
            <person name="Carro J."/>
            <person name="Camarero S."/>
            <person name="Ferreira P."/>
            <person name="Molpeceres G."/>
            <person name="Ruiz-duenas F.J."/>
            <person name="Serrano A."/>
            <person name="Henrissat B."/>
            <person name="Drula E."/>
            <person name="Hughes K.W."/>
            <person name="Mata J.L."/>
            <person name="Ishikawa N.K."/>
            <person name="Vargas-Isla R."/>
            <person name="Ushijima S."/>
            <person name="Smith C.A."/>
            <person name="Ahrendt S."/>
            <person name="Andreopoulos W."/>
            <person name="He G."/>
            <person name="LaButti K."/>
            <person name="Lipzen A."/>
            <person name="Ng V."/>
            <person name="Riley R."/>
            <person name="Sandor L."/>
            <person name="Barry K."/>
            <person name="Martinez A.T."/>
            <person name="Xiao Y."/>
            <person name="Gibbons J.G."/>
            <person name="Terashima K."/>
            <person name="Hibbett D.S."/>
            <person name="Grigoriev I.V."/>
        </authorList>
    </citation>
    <scope>NUCLEOTIDE SEQUENCE</scope>
    <source>
        <strain evidence="3">ET3784</strain>
    </source>
</reference>
<dbReference type="CDD" id="cd13426">
    <property type="entry name" value="Peptidase_G1"/>
    <property type="match status" value="1"/>
</dbReference>
<dbReference type="Gene3D" id="2.60.120.700">
    <property type="entry name" value="Peptidase G1"/>
    <property type="match status" value="1"/>
</dbReference>
<evidence type="ECO:0000313" key="3">
    <source>
        <dbReference type="EMBL" id="KAJ3730030.1"/>
    </source>
</evidence>
<dbReference type="EMBL" id="JANVFO010000036">
    <property type="protein sequence ID" value="KAJ3730030.1"/>
    <property type="molecule type" value="Genomic_DNA"/>
</dbReference>
<dbReference type="InterPro" id="IPR013320">
    <property type="entry name" value="ConA-like_dom_sf"/>
</dbReference>
<keyword evidence="3" id="KW-0645">Protease</keyword>
<evidence type="ECO:0000256" key="2">
    <source>
        <dbReference type="SAM" id="MobiDB-lite"/>
    </source>
</evidence>
<organism evidence="3 4">
    <name type="scientific">Lentinula guzmanii</name>
    <dbReference type="NCBI Taxonomy" id="2804957"/>
    <lineage>
        <taxon>Eukaryota</taxon>
        <taxon>Fungi</taxon>
        <taxon>Dikarya</taxon>
        <taxon>Basidiomycota</taxon>
        <taxon>Agaricomycotina</taxon>
        <taxon>Agaricomycetes</taxon>
        <taxon>Agaricomycetidae</taxon>
        <taxon>Agaricales</taxon>
        <taxon>Marasmiineae</taxon>
        <taxon>Omphalotaceae</taxon>
        <taxon>Lentinula</taxon>
    </lineage>
</organism>
<evidence type="ECO:0000313" key="4">
    <source>
        <dbReference type="Proteomes" id="UP001176059"/>
    </source>
</evidence>
<dbReference type="InterPro" id="IPR000250">
    <property type="entry name" value="Peptidase_G1"/>
</dbReference>
<dbReference type="Proteomes" id="UP001176059">
    <property type="component" value="Unassembled WGS sequence"/>
</dbReference>
<name>A0AA38JNJ7_9AGAR</name>
<dbReference type="GO" id="GO:0006508">
    <property type="term" value="P:proteolysis"/>
    <property type="evidence" value="ECO:0007669"/>
    <property type="project" value="UniProtKB-KW"/>
</dbReference>
<keyword evidence="4" id="KW-1185">Reference proteome</keyword>
<keyword evidence="3" id="KW-0378">Hydrolase</keyword>
<dbReference type="SUPFAM" id="SSF49899">
    <property type="entry name" value="Concanavalin A-like lectins/glucanases"/>
    <property type="match status" value="1"/>
</dbReference>
<feature type="active site" description="Proton acceptor" evidence="1">
    <location>
        <position position="262"/>
    </location>
</feature>
<dbReference type="PRINTS" id="PR00977">
    <property type="entry name" value="SCYTLDPTASE"/>
</dbReference>
<dbReference type="GO" id="GO:0070007">
    <property type="term" value="F:glutamic-type endopeptidase activity"/>
    <property type="evidence" value="ECO:0007669"/>
    <property type="project" value="InterPro"/>
</dbReference>
<dbReference type="PANTHER" id="PTHR37536">
    <property type="entry name" value="PUTATIVE (AFU_ORTHOLOGUE AFUA_3G02970)-RELATED"/>
    <property type="match status" value="1"/>
</dbReference>
<comment type="caution">
    <text evidence="3">The sequence shown here is derived from an EMBL/GenBank/DDBJ whole genome shotgun (WGS) entry which is preliminary data.</text>
</comment>
<dbReference type="Pfam" id="PF01828">
    <property type="entry name" value="Peptidase_A4"/>
    <property type="match status" value="1"/>
</dbReference>